<gene>
    <name evidence="2" type="primary">Haus7</name>
</gene>
<dbReference type="CTD" id="55559"/>
<dbReference type="GO" id="GO:0051225">
    <property type="term" value="P:spindle assembly"/>
    <property type="evidence" value="ECO:0007669"/>
    <property type="project" value="TreeGrafter"/>
</dbReference>
<dbReference type="AlphaFoldDB" id="A0A1S3GR85"/>
<dbReference type="GO" id="GO:0051011">
    <property type="term" value="F:microtubule minus-end binding"/>
    <property type="evidence" value="ECO:0007669"/>
    <property type="project" value="TreeGrafter"/>
</dbReference>
<proteinExistence type="predicted"/>
<dbReference type="RefSeq" id="XP_012890779.1">
    <property type="nucleotide sequence ID" value="XM_013035325.1"/>
</dbReference>
<dbReference type="FunCoup" id="A0A1S3GR85">
    <property type="interactions" value="200"/>
</dbReference>
<evidence type="ECO:0000313" key="1">
    <source>
        <dbReference type="Proteomes" id="UP000081671"/>
    </source>
</evidence>
<dbReference type="PANTHER" id="PTHR14352">
    <property type="entry name" value="HAUS AUGMIN-LIKE COMPLEX SUBUNIT 7"/>
    <property type="match status" value="1"/>
</dbReference>
<dbReference type="STRING" id="10020.ENSDORP00000001156"/>
<sequence length="371" mass="41385">MAGLGAVAGCSSDYDFYENEDDNLVFKEAVEVFKKLKGLKCPFLEGLYISEPKTIYELLCQPSKYRLEILEWMCIRACPSLLDKFNPLKSIPVEVKIQEMVKLGHELMLCAADDHELLRGSACAQKQLHFMDQLLDIVQSLDAGYSSSSSPKENLEDTTEKSEAMLEEMFSSPNLPALLNPDCDPWPMDIQPVLDQQNDDWQMASPSDKSDEEKVAELARQLQESAAKLQALKGECFEQQKPGSAVSVAIASTLDQKLRLVVSDFYQLILAFLQVYDDELGECGQHPQPDLHSCGPIIQAVYQSLISCNQLLKAVVEVTDATEQAMDIAKKQEGQQTSWGNSSSVKSLISKMDELTQKYKVFNDILYKGTG</sequence>
<dbReference type="GO" id="GO:0070652">
    <property type="term" value="C:HAUS complex"/>
    <property type="evidence" value="ECO:0007669"/>
    <property type="project" value="TreeGrafter"/>
</dbReference>
<accession>A0A1S3GR85</accession>
<dbReference type="InParanoid" id="A0A1S3GR85"/>
<dbReference type="OrthoDB" id="6435999at2759"/>
<reference evidence="2" key="1">
    <citation type="submission" date="2025-08" db="UniProtKB">
        <authorList>
            <consortium name="RefSeq"/>
        </authorList>
    </citation>
    <scope>IDENTIFICATION</scope>
    <source>
        <tissue evidence="2">Kidney</tissue>
    </source>
</reference>
<dbReference type="Proteomes" id="UP000081671">
    <property type="component" value="Unplaced"/>
</dbReference>
<dbReference type="PANTHER" id="PTHR14352:SF2">
    <property type="entry name" value="HAUS AUGMIN-LIKE COMPLEX SUBUNIT 7"/>
    <property type="match status" value="1"/>
</dbReference>
<organism evidence="1 2">
    <name type="scientific">Dipodomys ordii</name>
    <name type="common">Ord's kangaroo rat</name>
    <dbReference type="NCBI Taxonomy" id="10020"/>
    <lineage>
        <taxon>Eukaryota</taxon>
        <taxon>Metazoa</taxon>
        <taxon>Chordata</taxon>
        <taxon>Craniata</taxon>
        <taxon>Vertebrata</taxon>
        <taxon>Euteleostomi</taxon>
        <taxon>Mammalia</taxon>
        <taxon>Eutheria</taxon>
        <taxon>Euarchontoglires</taxon>
        <taxon>Glires</taxon>
        <taxon>Rodentia</taxon>
        <taxon>Castorimorpha</taxon>
        <taxon>Heteromyidae</taxon>
        <taxon>Dipodomyinae</taxon>
        <taxon>Dipodomys</taxon>
    </lineage>
</organism>
<dbReference type="KEGG" id="dord:106000123"/>
<keyword evidence="1" id="KW-1185">Reference proteome</keyword>
<dbReference type="InterPro" id="IPR029711">
    <property type="entry name" value="Haus7-like"/>
</dbReference>
<protein>
    <submittedName>
        <fullName evidence="2">HAUS augmin-like complex subunit 7</fullName>
    </submittedName>
</protein>
<evidence type="ECO:0000313" key="2">
    <source>
        <dbReference type="RefSeq" id="XP_012890779.1"/>
    </source>
</evidence>
<name>A0A1S3GR85_DIPOR</name>
<dbReference type="GO" id="GO:0031023">
    <property type="term" value="P:microtubule organizing center organization"/>
    <property type="evidence" value="ECO:0007669"/>
    <property type="project" value="TreeGrafter"/>
</dbReference>
<dbReference type="GeneID" id="106000123"/>